<keyword evidence="1" id="KW-0732">Signal</keyword>
<evidence type="ECO:0000313" key="3">
    <source>
        <dbReference type="Proteomes" id="UP001595705"/>
    </source>
</evidence>
<dbReference type="RefSeq" id="WP_386742972.1">
    <property type="nucleotide sequence ID" value="NZ_JBHRYA010000003.1"/>
</dbReference>
<accession>A0ABV7XIB4</accession>
<dbReference type="InterPro" id="IPR001096">
    <property type="entry name" value="Peptidase_C13"/>
</dbReference>
<evidence type="ECO:0000313" key="2">
    <source>
        <dbReference type="EMBL" id="MFC3715876.1"/>
    </source>
</evidence>
<reference evidence="3" key="1">
    <citation type="journal article" date="2019" name="Int. J. Syst. Evol. Microbiol.">
        <title>The Global Catalogue of Microorganisms (GCM) 10K type strain sequencing project: providing services to taxonomists for standard genome sequencing and annotation.</title>
        <authorList>
            <consortium name="The Broad Institute Genomics Platform"/>
            <consortium name="The Broad Institute Genome Sequencing Center for Infectious Disease"/>
            <person name="Wu L."/>
            <person name="Ma J."/>
        </authorList>
    </citation>
    <scope>NUCLEOTIDE SEQUENCE [LARGE SCALE GENOMIC DNA]</scope>
    <source>
        <strain evidence="3">KCTC 42441</strain>
    </source>
</reference>
<dbReference type="Proteomes" id="UP001595705">
    <property type="component" value="Unassembled WGS sequence"/>
</dbReference>
<name>A0ABV7XIB4_9GAMM</name>
<organism evidence="2 3">
    <name type="scientific">Luteimonas soli</name>
    <dbReference type="NCBI Taxonomy" id="1648966"/>
    <lineage>
        <taxon>Bacteria</taxon>
        <taxon>Pseudomonadati</taxon>
        <taxon>Pseudomonadota</taxon>
        <taxon>Gammaproteobacteria</taxon>
        <taxon>Lysobacterales</taxon>
        <taxon>Lysobacteraceae</taxon>
        <taxon>Luteimonas</taxon>
    </lineage>
</organism>
<feature type="chain" id="PRO_5046287887" evidence="1">
    <location>
        <begin position="27"/>
        <end position="290"/>
    </location>
</feature>
<evidence type="ECO:0000256" key="1">
    <source>
        <dbReference type="SAM" id="SignalP"/>
    </source>
</evidence>
<gene>
    <name evidence="2" type="ORF">ACFONC_06910</name>
</gene>
<dbReference type="EMBL" id="JBHRYA010000003">
    <property type="protein sequence ID" value="MFC3715876.1"/>
    <property type="molecule type" value="Genomic_DNA"/>
</dbReference>
<keyword evidence="3" id="KW-1185">Reference proteome</keyword>
<feature type="signal peptide" evidence="1">
    <location>
        <begin position="1"/>
        <end position="26"/>
    </location>
</feature>
<dbReference type="Gene3D" id="3.40.50.1460">
    <property type="match status" value="1"/>
</dbReference>
<protein>
    <submittedName>
        <fullName evidence="2">C13 family peptidase</fullName>
    </submittedName>
</protein>
<dbReference type="Pfam" id="PF01650">
    <property type="entry name" value="Peptidase_C13"/>
    <property type="match status" value="1"/>
</dbReference>
<proteinExistence type="predicted"/>
<sequence>MTGRGGSRLAAALLGFAALVLLPACAEDESVAQRDRRLLAADMAALAPQRPGIVDLYAVGFAGDSTEDVFRNEVAYLDTLASNRFDARGVVTLVNHFDSLTSAPRPLATLENLRAALAGIGKAMDRDEDLLLLYLTMHGTEDHELVVTFPPLLEEWITPPQLRAALDDAGIRNRVVVISACFSGGFIPDLRDARTLLITAARADRASFGCGSESNATYFGRAWLVDGLNRGTSFIGAYDFATGEISSWEHEDGEVASLPQIDVGDDIRGTLQGWQAQLEPGPVVPYPYDP</sequence>
<comment type="caution">
    <text evidence="2">The sequence shown here is derived from an EMBL/GenBank/DDBJ whole genome shotgun (WGS) entry which is preliminary data.</text>
</comment>